<feature type="transmembrane region" description="Helical" evidence="1">
    <location>
        <begin position="50"/>
        <end position="68"/>
    </location>
</feature>
<dbReference type="EMBL" id="KZ613484">
    <property type="protein sequence ID" value="PMD20649.1"/>
    <property type="molecule type" value="Genomic_DNA"/>
</dbReference>
<keyword evidence="1" id="KW-0812">Transmembrane</keyword>
<protein>
    <submittedName>
        <fullName evidence="2">Uncharacterized protein</fullName>
    </submittedName>
</protein>
<accession>A0A2J6Q2Z7</accession>
<feature type="transmembrane region" description="Helical" evidence="1">
    <location>
        <begin position="496"/>
        <end position="515"/>
    </location>
</feature>
<sequence>MMTISERWQRFLLPGLATFASFFITLMLIIVTFSTVHLTHSGQYSTKEHAIYTVLTTVLATLLTAFIGSQLKTLLLRKIDIRLQSQSSLSASSTATLDKRWQVILGIGHLFTKSQHLDVLITYLIVGLVTTAIVTGLSPGATIIAFPYSPNITYGPNDGAYYFHNTATETFADWRPYDWDLGNGTYFFYPANANGPTRGALQLVSTINNINPNVFAYADDGVAVAPSAIGTPIYIYSPQAANNPELSRFISLHGSNIVNTSQCVPVMARNPISCHVGGTIEMGSFYNYTILSDDNLCAVEAVFPVGPDPTVNNTMGKGMCTHGAVGQGTIVFGATYTYITWLAESMDVNISSTHPGETWVVTCSVDTTTVFDYRMVTLEIQNVNVSGSTYARLLTGGEACKPEVSILGPELFATAAAANWYPLLQNFGLDGLFDLIGQEAGFRGPPYAFNESPNALSDVLGLTAALVSSRLNSTLQLPVNGTAYVMAARIGSGNTFALVFVLPSLACCCILLYLLSTSRMLRSIHHTSSSLVDILELGKMSTAYTPAYELQKEPFQSITPYDRT</sequence>
<evidence type="ECO:0000313" key="3">
    <source>
        <dbReference type="Proteomes" id="UP000235672"/>
    </source>
</evidence>
<reference evidence="2 3" key="1">
    <citation type="submission" date="2016-05" db="EMBL/GenBank/DDBJ databases">
        <title>A degradative enzymes factory behind the ericoid mycorrhizal symbiosis.</title>
        <authorList>
            <consortium name="DOE Joint Genome Institute"/>
            <person name="Martino E."/>
            <person name="Morin E."/>
            <person name="Grelet G."/>
            <person name="Kuo A."/>
            <person name="Kohler A."/>
            <person name="Daghino S."/>
            <person name="Barry K."/>
            <person name="Choi C."/>
            <person name="Cichocki N."/>
            <person name="Clum A."/>
            <person name="Copeland A."/>
            <person name="Hainaut M."/>
            <person name="Haridas S."/>
            <person name="Labutti K."/>
            <person name="Lindquist E."/>
            <person name="Lipzen A."/>
            <person name="Khouja H.-R."/>
            <person name="Murat C."/>
            <person name="Ohm R."/>
            <person name="Olson A."/>
            <person name="Spatafora J."/>
            <person name="Veneault-Fourrey C."/>
            <person name="Henrissat B."/>
            <person name="Grigoriev I."/>
            <person name="Martin F."/>
            <person name="Perotto S."/>
        </authorList>
    </citation>
    <scope>NUCLEOTIDE SEQUENCE [LARGE SCALE GENOMIC DNA]</scope>
    <source>
        <strain evidence="2 3">UAMH 7357</strain>
    </source>
</reference>
<evidence type="ECO:0000256" key="1">
    <source>
        <dbReference type="SAM" id="Phobius"/>
    </source>
</evidence>
<feature type="transmembrane region" description="Helical" evidence="1">
    <location>
        <begin position="12"/>
        <end position="38"/>
    </location>
</feature>
<gene>
    <name evidence="2" type="ORF">NA56DRAFT_659650</name>
</gene>
<organism evidence="2 3">
    <name type="scientific">Hyaloscypha hepaticicola</name>
    <dbReference type="NCBI Taxonomy" id="2082293"/>
    <lineage>
        <taxon>Eukaryota</taxon>
        <taxon>Fungi</taxon>
        <taxon>Dikarya</taxon>
        <taxon>Ascomycota</taxon>
        <taxon>Pezizomycotina</taxon>
        <taxon>Leotiomycetes</taxon>
        <taxon>Helotiales</taxon>
        <taxon>Hyaloscyphaceae</taxon>
        <taxon>Hyaloscypha</taxon>
    </lineage>
</organism>
<dbReference type="AlphaFoldDB" id="A0A2J6Q2Z7"/>
<proteinExistence type="predicted"/>
<evidence type="ECO:0000313" key="2">
    <source>
        <dbReference type="EMBL" id="PMD20649.1"/>
    </source>
</evidence>
<dbReference type="Proteomes" id="UP000235672">
    <property type="component" value="Unassembled WGS sequence"/>
</dbReference>
<keyword evidence="1" id="KW-1133">Transmembrane helix</keyword>
<feature type="transmembrane region" description="Helical" evidence="1">
    <location>
        <begin position="120"/>
        <end position="148"/>
    </location>
</feature>
<keyword evidence="1" id="KW-0472">Membrane</keyword>
<name>A0A2J6Q2Z7_9HELO</name>
<keyword evidence="3" id="KW-1185">Reference proteome</keyword>
<dbReference type="OrthoDB" id="5400196at2759"/>